<dbReference type="Proteomes" id="UP000827092">
    <property type="component" value="Unassembled WGS sequence"/>
</dbReference>
<keyword evidence="3" id="KW-1185">Reference proteome</keyword>
<sequence>MGQQTSLPSENKVSTDGESICFYNTTINVEHITINLPVGDSELAESETTSLDMDAEGQDLQDDSDESEEDDSDESEG</sequence>
<name>A0AAV6UW61_9ARAC</name>
<dbReference type="AlphaFoldDB" id="A0AAV6UW61"/>
<evidence type="ECO:0000313" key="2">
    <source>
        <dbReference type="EMBL" id="KAG8187700.1"/>
    </source>
</evidence>
<evidence type="ECO:0000256" key="1">
    <source>
        <dbReference type="SAM" id="MobiDB-lite"/>
    </source>
</evidence>
<feature type="compositionally biased region" description="Acidic residues" evidence="1">
    <location>
        <begin position="53"/>
        <end position="77"/>
    </location>
</feature>
<accession>A0AAV6UW61</accession>
<gene>
    <name evidence="2" type="ORF">JTE90_000166</name>
</gene>
<feature type="region of interest" description="Disordered" evidence="1">
    <location>
        <begin position="40"/>
        <end position="77"/>
    </location>
</feature>
<protein>
    <submittedName>
        <fullName evidence="2">Uncharacterized protein</fullName>
    </submittedName>
</protein>
<organism evidence="2 3">
    <name type="scientific">Oedothorax gibbosus</name>
    <dbReference type="NCBI Taxonomy" id="931172"/>
    <lineage>
        <taxon>Eukaryota</taxon>
        <taxon>Metazoa</taxon>
        <taxon>Ecdysozoa</taxon>
        <taxon>Arthropoda</taxon>
        <taxon>Chelicerata</taxon>
        <taxon>Arachnida</taxon>
        <taxon>Araneae</taxon>
        <taxon>Araneomorphae</taxon>
        <taxon>Entelegynae</taxon>
        <taxon>Araneoidea</taxon>
        <taxon>Linyphiidae</taxon>
        <taxon>Erigoninae</taxon>
        <taxon>Oedothorax</taxon>
    </lineage>
</organism>
<proteinExistence type="predicted"/>
<evidence type="ECO:0000313" key="3">
    <source>
        <dbReference type="Proteomes" id="UP000827092"/>
    </source>
</evidence>
<dbReference type="EMBL" id="JAFNEN010000262">
    <property type="protein sequence ID" value="KAG8187700.1"/>
    <property type="molecule type" value="Genomic_DNA"/>
</dbReference>
<comment type="caution">
    <text evidence="2">The sequence shown here is derived from an EMBL/GenBank/DDBJ whole genome shotgun (WGS) entry which is preliminary data.</text>
</comment>
<reference evidence="2 3" key="1">
    <citation type="journal article" date="2022" name="Nat. Ecol. Evol.">
        <title>A masculinizing supergene underlies an exaggerated male reproductive morph in a spider.</title>
        <authorList>
            <person name="Hendrickx F."/>
            <person name="De Corte Z."/>
            <person name="Sonet G."/>
            <person name="Van Belleghem S.M."/>
            <person name="Kostlbacher S."/>
            <person name="Vangestel C."/>
        </authorList>
    </citation>
    <scope>NUCLEOTIDE SEQUENCE [LARGE SCALE GENOMIC DNA]</scope>
    <source>
        <strain evidence="2">W744_W776</strain>
    </source>
</reference>